<sequence>MSTSLWIKPAVFCGALLLSGWLSAAPQIQTWQTPNGAKVLFVEAPEIEMVDVRLVFDAGSARDGGSAGVTSFTNGLLSEGAGAWSAYQIAERLERVGAQLETGSLRDMAWVSVRSLTQPKALSTTLETLAAVVAEPSFTDEDIERQRQSILAGLVQDQQSAGSLGKKRLYRLVFGDHPYAGDPEGSIESVKAITRDELVATHKRLYVARNALVAIVGAVTRDKAEAIAEQVTAGLEPGKKTPNLPPVAPLRSAADEQIAFPSTQSHLYIGQPGMRRGDADYFPLYVGNHILGGSGLVSILSNEIREKRGLSYSVYSFFLPMRQIGLFQMGLQTKNDQAGEALQVVRDTLQRFIKEGPTAEELEAAKQNITGGFPLRIASNGNIVEYLAVIGFYDLPLDYLDSFTAKVTAVSREQIRDAFQRRIDPGRLVRVQVGRTAPLAQVSKESDADSNDRD</sequence>
<dbReference type="Gene3D" id="3.30.830.10">
    <property type="entry name" value="Metalloenzyme, LuxS/M16 peptidase-like"/>
    <property type="match status" value="2"/>
</dbReference>
<dbReference type="Pfam" id="PF05193">
    <property type="entry name" value="Peptidase_M16_C"/>
    <property type="match status" value="1"/>
</dbReference>
<organism evidence="4 5">
    <name type="scientific">Candidatus Thiodiazotropha taylori</name>
    <dbReference type="NCBI Taxonomy" id="2792791"/>
    <lineage>
        <taxon>Bacteria</taxon>
        <taxon>Pseudomonadati</taxon>
        <taxon>Pseudomonadota</taxon>
        <taxon>Gammaproteobacteria</taxon>
        <taxon>Chromatiales</taxon>
        <taxon>Sedimenticolaceae</taxon>
        <taxon>Candidatus Thiodiazotropha</taxon>
    </lineage>
</organism>
<comment type="caution">
    <text evidence="4">The sequence shown here is derived from an EMBL/GenBank/DDBJ whole genome shotgun (WGS) entry which is preliminary data.</text>
</comment>
<dbReference type="InterPro" id="IPR050361">
    <property type="entry name" value="MPP/UQCRC_Complex"/>
</dbReference>
<dbReference type="InterPro" id="IPR011249">
    <property type="entry name" value="Metalloenz_LuxS/M16"/>
</dbReference>
<dbReference type="Pfam" id="PF00675">
    <property type="entry name" value="Peptidase_M16"/>
    <property type="match status" value="1"/>
</dbReference>
<name>A0A944MBN8_9GAMM</name>
<dbReference type="GO" id="GO:0046872">
    <property type="term" value="F:metal ion binding"/>
    <property type="evidence" value="ECO:0007669"/>
    <property type="project" value="InterPro"/>
</dbReference>
<dbReference type="PANTHER" id="PTHR11851:SF224">
    <property type="entry name" value="PROCESSING PROTEASE"/>
    <property type="match status" value="1"/>
</dbReference>
<proteinExistence type="predicted"/>
<dbReference type="PANTHER" id="PTHR11851">
    <property type="entry name" value="METALLOPROTEASE"/>
    <property type="match status" value="1"/>
</dbReference>
<dbReference type="InterPro" id="IPR007863">
    <property type="entry name" value="Peptidase_M16_C"/>
</dbReference>
<protein>
    <submittedName>
        <fullName evidence="4">Insulinase family protein</fullName>
    </submittedName>
</protein>
<feature type="signal peptide" evidence="1">
    <location>
        <begin position="1"/>
        <end position="24"/>
    </location>
</feature>
<feature type="domain" description="Peptidase M16 N-terminal" evidence="2">
    <location>
        <begin position="39"/>
        <end position="154"/>
    </location>
</feature>
<evidence type="ECO:0000313" key="5">
    <source>
        <dbReference type="Proteomes" id="UP000770889"/>
    </source>
</evidence>
<feature type="chain" id="PRO_5036724967" evidence="1">
    <location>
        <begin position="25"/>
        <end position="454"/>
    </location>
</feature>
<dbReference type="SUPFAM" id="SSF63411">
    <property type="entry name" value="LuxS/MPP-like metallohydrolase"/>
    <property type="match status" value="2"/>
</dbReference>
<keyword evidence="1" id="KW-0732">Signal</keyword>
<evidence type="ECO:0000256" key="1">
    <source>
        <dbReference type="SAM" id="SignalP"/>
    </source>
</evidence>
<dbReference type="InterPro" id="IPR011765">
    <property type="entry name" value="Pept_M16_N"/>
</dbReference>
<dbReference type="EMBL" id="JAHHGM010000006">
    <property type="protein sequence ID" value="MBT2988943.1"/>
    <property type="molecule type" value="Genomic_DNA"/>
</dbReference>
<dbReference type="Proteomes" id="UP000770889">
    <property type="component" value="Unassembled WGS sequence"/>
</dbReference>
<dbReference type="AlphaFoldDB" id="A0A944MBN8"/>
<reference evidence="4 5" key="1">
    <citation type="submission" date="2021-05" db="EMBL/GenBank/DDBJ databases">
        <title>Genetic and Functional Diversity in Clade A Lucinid endosymbionts from the Bahamas.</title>
        <authorList>
            <person name="Giani N.M."/>
            <person name="Engel A.S."/>
            <person name="Campbell B.J."/>
        </authorList>
    </citation>
    <scope>NUCLEOTIDE SEQUENCE [LARGE SCALE GENOMIC DNA]</scope>
    <source>
        <strain evidence="4">LUC16012Gg_MoonRockCtena</strain>
    </source>
</reference>
<accession>A0A944MBN8</accession>
<feature type="domain" description="Peptidase M16 C-terminal" evidence="3">
    <location>
        <begin position="193"/>
        <end position="368"/>
    </location>
</feature>
<gene>
    <name evidence="4" type="ORF">KME65_08250</name>
</gene>
<evidence type="ECO:0000259" key="2">
    <source>
        <dbReference type="Pfam" id="PF00675"/>
    </source>
</evidence>
<evidence type="ECO:0000313" key="4">
    <source>
        <dbReference type="EMBL" id="MBT2988943.1"/>
    </source>
</evidence>
<evidence type="ECO:0000259" key="3">
    <source>
        <dbReference type="Pfam" id="PF05193"/>
    </source>
</evidence>